<gene>
    <name evidence="2" type="ORF">QR680_012752</name>
</gene>
<organism evidence="2 3">
    <name type="scientific">Steinernema hermaphroditum</name>
    <dbReference type="NCBI Taxonomy" id="289476"/>
    <lineage>
        <taxon>Eukaryota</taxon>
        <taxon>Metazoa</taxon>
        <taxon>Ecdysozoa</taxon>
        <taxon>Nematoda</taxon>
        <taxon>Chromadorea</taxon>
        <taxon>Rhabditida</taxon>
        <taxon>Tylenchina</taxon>
        <taxon>Panagrolaimomorpha</taxon>
        <taxon>Strongyloidoidea</taxon>
        <taxon>Steinernematidae</taxon>
        <taxon>Steinernema</taxon>
    </lineage>
</organism>
<sequence length="496" mass="56168">MASTTSNLRGPLANHGFNLARSDRRNPSTMDPQTQMALDELQKLIDESRGSDSVDEGTWPLTRQNILGMLDQIPLEIMFTLNHSILWDAVSVCPLKIVDFIVDEYFMRDKKLSQEHLRTTASAVSIALIRRLTHECSENIAKLLAPAIQNSNVREELIHHLKGGVANRAAHRLGYIDIILAAFVEIDNLDFNLVHEPMDIVMGYFMEQGDDPLLKMAILSTMETTISKTPLFVKYLDSSGYLERLLVMLDRAKTNPDGGSDYNDLLYFFACLAASGPEYIPQFTPFLEGIFDKIVMFDCLDARERVDVFHKLFTCVASSEAKREMNKIFVGGRHFMRTAMQKVCVNVVSLNVVQRLVLLQGLKMAFSNAEPQDSDILEEWFNSFDEGMVAVLVGFMKTIEADQSVAAMELAEVLLKYEWAYDIFFRVNGFMDFLLDRSIKFEKSDAMQQKYDLVKQIASTKSPVLDQMQQAQLEHYVAQGVYYSARPAPEVDLLDG</sequence>
<name>A0AA39I539_9BILA</name>
<dbReference type="PANTHER" id="PTHR13554">
    <property type="entry name" value="26S PROTEASOME NON-ATPASE REGULATORY SUBUNIT 5-RELATED"/>
    <property type="match status" value="1"/>
</dbReference>
<proteinExistence type="predicted"/>
<feature type="region of interest" description="Disordered" evidence="1">
    <location>
        <begin position="1"/>
        <end position="31"/>
    </location>
</feature>
<evidence type="ECO:0000313" key="3">
    <source>
        <dbReference type="Proteomes" id="UP001175271"/>
    </source>
</evidence>
<reference evidence="2" key="1">
    <citation type="submission" date="2023-06" db="EMBL/GenBank/DDBJ databases">
        <title>Genomic analysis of the entomopathogenic nematode Steinernema hermaphroditum.</title>
        <authorList>
            <person name="Schwarz E.M."/>
            <person name="Heppert J.K."/>
            <person name="Baniya A."/>
            <person name="Schwartz H.T."/>
            <person name="Tan C.-H."/>
            <person name="Antoshechkin I."/>
            <person name="Sternberg P.W."/>
            <person name="Goodrich-Blair H."/>
            <person name="Dillman A.R."/>
        </authorList>
    </citation>
    <scope>NUCLEOTIDE SEQUENCE</scope>
    <source>
        <strain evidence="2">PS9179</strain>
        <tissue evidence="2">Whole animal</tissue>
    </source>
</reference>
<dbReference type="Proteomes" id="UP001175271">
    <property type="component" value="Unassembled WGS sequence"/>
</dbReference>
<evidence type="ECO:0008006" key="4">
    <source>
        <dbReference type="Google" id="ProtNLM"/>
    </source>
</evidence>
<protein>
    <recommendedName>
        <fullName evidence="4">26S proteasome non-ATPase regulatory subunit 5</fullName>
    </recommendedName>
</protein>
<evidence type="ECO:0000256" key="1">
    <source>
        <dbReference type="SAM" id="MobiDB-lite"/>
    </source>
</evidence>
<dbReference type="InterPro" id="IPR019538">
    <property type="entry name" value="PSMD5"/>
</dbReference>
<dbReference type="GO" id="GO:0005829">
    <property type="term" value="C:cytosol"/>
    <property type="evidence" value="ECO:0007669"/>
    <property type="project" value="TreeGrafter"/>
</dbReference>
<keyword evidence="3" id="KW-1185">Reference proteome</keyword>
<dbReference type="Pfam" id="PF10508">
    <property type="entry name" value="Proteasom_PSMB"/>
    <property type="match status" value="1"/>
</dbReference>
<evidence type="ECO:0000313" key="2">
    <source>
        <dbReference type="EMBL" id="KAK0416924.1"/>
    </source>
</evidence>
<dbReference type="GO" id="GO:0043248">
    <property type="term" value="P:proteasome assembly"/>
    <property type="evidence" value="ECO:0007669"/>
    <property type="project" value="InterPro"/>
</dbReference>
<accession>A0AA39I539</accession>
<dbReference type="EMBL" id="JAUCMV010000002">
    <property type="protein sequence ID" value="KAK0416924.1"/>
    <property type="molecule type" value="Genomic_DNA"/>
</dbReference>
<comment type="caution">
    <text evidence="2">The sequence shown here is derived from an EMBL/GenBank/DDBJ whole genome shotgun (WGS) entry which is preliminary data.</text>
</comment>
<dbReference type="PANTHER" id="PTHR13554:SF10">
    <property type="entry name" value="26S PROTEASOME NON-ATPASE REGULATORY SUBUNIT 5"/>
    <property type="match status" value="1"/>
</dbReference>
<dbReference type="AlphaFoldDB" id="A0AA39I539"/>